<proteinExistence type="predicted"/>
<dbReference type="Proteomes" id="UP000286715">
    <property type="component" value="Unassembled WGS sequence"/>
</dbReference>
<evidence type="ECO:0000313" key="5">
    <source>
        <dbReference type="Proteomes" id="UP000286715"/>
    </source>
</evidence>
<evidence type="ECO:0000259" key="3">
    <source>
        <dbReference type="Pfam" id="PF13439"/>
    </source>
</evidence>
<feature type="domain" description="Glycosyl transferase family 1" evidence="2">
    <location>
        <begin position="193"/>
        <end position="345"/>
    </location>
</feature>
<keyword evidence="1" id="KW-1133">Transmembrane helix</keyword>
<protein>
    <submittedName>
        <fullName evidence="4">Uncharacterized protein</fullName>
    </submittedName>
</protein>
<keyword evidence="1" id="KW-0812">Transmembrane</keyword>
<dbReference type="SUPFAM" id="SSF53756">
    <property type="entry name" value="UDP-Glycosyltransferase/glycogen phosphorylase"/>
    <property type="match status" value="1"/>
</dbReference>
<dbReference type="AlphaFoldDB" id="A0A401XNR6"/>
<evidence type="ECO:0000313" key="4">
    <source>
        <dbReference type="EMBL" id="GCD78657.1"/>
    </source>
</evidence>
<evidence type="ECO:0000256" key="1">
    <source>
        <dbReference type="SAM" id="Phobius"/>
    </source>
</evidence>
<feature type="transmembrane region" description="Helical" evidence="1">
    <location>
        <begin position="69"/>
        <end position="85"/>
    </location>
</feature>
<dbReference type="InterPro" id="IPR001296">
    <property type="entry name" value="Glyco_trans_1"/>
</dbReference>
<dbReference type="InterPro" id="IPR028098">
    <property type="entry name" value="Glyco_trans_4-like_N"/>
</dbReference>
<dbReference type="GO" id="GO:0016757">
    <property type="term" value="F:glycosyltransferase activity"/>
    <property type="evidence" value="ECO:0007669"/>
    <property type="project" value="InterPro"/>
</dbReference>
<accession>A0A401XNR6</accession>
<keyword evidence="5" id="KW-1185">Reference proteome</keyword>
<reference evidence="4 5" key="1">
    <citation type="submission" date="2018-11" db="EMBL/GenBank/DDBJ databases">
        <title>Schleiferia aggregans sp. nov., a moderately thermophilic heterotrophic bacterium isolated from microbial mats at a terrestrial hot spring.</title>
        <authorList>
            <person name="Iino T."/>
            <person name="Ohkuma M."/>
            <person name="Haruta S."/>
        </authorList>
    </citation>
    <scope>NUCLEOTIDE SEQUENCE [LARGE SCALE GENOMIC DNA]</scope>
    <source>
        <strain evidence="4 5">LA</strain>
    </source>
</reference>
<dbReference type="Pfam" id="PF13439">
    <property type="entry name" value="Glyco_transf_4"/>
    <property type="match status" value="1"/>
</dbReference>
<dbReference type="Gene3D" id="3.40.50.2000">
    <property type="entry name" value="Glycogen Phosphorylase B"/>
    <property type="match status" value="2"/>
</dbReference>
<comment type="caution">
    <text evidence="4">The sequence shown here is derived from an EMBL/GenBank/DDBJ whole genome shotgun (WGS) entry which is preliminary data.</text>
</comment>
<dbReference type="EMBL" id="BHZE01000030">
    <property type="protein sequence ID" value="GCD78657.1"/>
    <property type="molecule type" value="Genomic_DNA"/>
</dbReference>
<organism evidence="4 5">
    <name type="scientific">Thermaurantimonas aggregans</name>
    <dbReference type="NCBI Taxonomy" id="2173829"/>
    <lineage>
        <taxon>Bacteria</taxon>
        <taxon>Pseudomonadati</taxon>
        <taxon>Bacteroidota</taxon>
        <taxon>Flavobacteriia</taxon>
        <taxon>Flavobacteriales</taxon>
        <taxon>Schleiferiaceae</taxon>
        <taxon>Thermaurantimonas</taxon>
    </lineage>
</organism>
<gene>
    <name evidence="4" type="ORF">JCM31826_21390</name>
</gene>
<dbReference type="Pfam" id="PF00534">
    <property type="entry name" value="Glycos_transf_1"/>
    <property type="match status" value="1"/>
</dbReference>
<evidence type="ECO:0000259" key="2">
    <source>
        <dbReference type="Pfam" id="PF00534"/>
    </source>
</evidence>
<feature type="domain" description="Glycosyltransferase subfamily 4-like N-terminal" evidence="3">
    <location>
        <begin position="25"/>
        <end position="170"/>
    </location>
</feature>
<keyword evidence="1" id="KW-0472">Membrane</keyword>
<sequence>MRKSMTRQKTIIVSATSDLTTDQRVHKTCMELQHAGYRVVCVGRRLKSSLAITRPYKVVRFRLPAERGIFFYASYQIWLFLYLLTHRADGLWSNDLDTLLPNWLISKVKDIPLAYDSHEYYCGSPEVLYRPLRYKVWKSLENFLLPRLSNILTVNASIARIYSDEYGVNTTYVRNISPLPTDIPKIKRTKLGYTPQDFVLIAQGRGLNVGRGLEELLEAFPLLPTNVKLLIIGSGNALEAILKKIQFLHLHERVKHLQPLPYAEMLGYTRIADAGISLDKTDAPNYLYSLPNKIFDFIHCSIPILGSQAIEVKYLIEHYQIGEIIESHRPEDIASAVNALMQKGKSYYLPGLQKASAELRWEVEVKKLRDFIAKNFSH</sequence>
<name>A0A401XNR6_9FLAO</name>